<dbReference type="AlphaFoldDB" id="A0A5B7E2M5"/>
<dbReference type="OrthoDB" id="6381642at2759"/>
<keyword evidence="5" id="KW-1185">Reference proteome</keyword>
<feature type="domain" description="BZIP" evidence="3">
    <location>
        <begin position="284"/>
        <end position="347"/>
    </location>
</feature>
<feature type="compositionally biased region" description="Pro residues" evidence="2">
    <location>
        <begin position="95"/>
        <end position="108"/>
    </location>
</feature>
<dbReference type="InterPro" id="IPR004827">
    <property type="entry name" value="bZIP"/>
</dbReference>
<evidence type="ECO:0000313" key="5">
    <source>
        <dbReference type="Proteomes" id="UP000324222"/>
    </source>
</evidence>
<evidence type="ECO:0000256" key="1">
    <source>
        <dbReference type="SAM" id="Coils"/>
    </source>
</evidence>
<feature type="compositionally biased region" description="Polar residues" evidence="2">
    <location>
        <begin position="205"/>
        <end position="225"/>
    </location>
</feature>
<feature type="compositionally biased region" description="Low complexity" evidence="2">
    <location>
        <begin position="134"/>
        <end position="149"/>
    </location>
</feature>
<evidence type="ECO:0000256" key="2">
    <source>
        <dbReference type="SAM" id="MobiDB-lite"/>
    </source>
</evidence>
<feature type="region of interest" description="Disordered" evidence="2">
    <location>
        <begin position="62"/>
        <end position="288"/>
    </location>
</feature>
<accession>A0A5B7E2M5</accession>
<dbReference type="EMBL" id="VSRR010001880">
    <property type="protein sequence ID" value="MPC28251.1"/>
    <property type="molecule type" value="Genomic_DNA"/>
</dbReference>
<reference evidence="4 5" key="1">
    <citation type="submission" date="2019-05" db="EMBL/GenBank/DDBJ databases">
        <title>Another draft genome of Portunus trituberculatus and its Hox gene families provides insights of decapod evolution.</title>
        <authorList>
            <person name="Jeong J.-H."/>
            <person name="Song I."/>
            <person name="Kim S."/>
            <person name="Choi T."/>
            <person name="Kim D."/>
            <person name="Ryu S."/>
            <person name="Kim W."/>
        </authorList>
    </citation>
    <scope>NUCLEOTIDE SEQUENCE [LARGE SCALE GENOMIC DNA]</scope>
    <source>
        <tissue evidence="4">Muscle</tissue>
    </source>
</reference>
<sequence length="415" mass="45067">MATCSYFDLLWEVEKVSADAVGKVVPFDNCEQSGENEDDALPSKCVFDKFMSEALLGNPFLPLPAEDELSPPACPRPETLMPVSLPAGQPAAPATSPPRPPSLAPSSPPELATPQVSPPASPQLLTGHSPEAPGTSPRSPVRVVVRTGRMVAPVTFEKSSRFLVRVPGPPHLPATAPTRHLSLQEEEKPEPAAPTPPASEGSPSQASPPTQARSPLPEVTTTTTMRCLPRRDGARRRWCSSSSSTSSTTSGSSTPFRSLRGKRGGGARPDSMAKRKAYELDPQEDPDMERCRQNAINAKRNREQKKARLAELEKRVEEGDRERDRLLEKNRELQEGMAELQREVKHLTNILRNQSRLSDILGKVSPVHVSLGDSVSTQEEEGEDLPGGVCLHVNGNKASLEICSLCYKKANKKLH</sequence>
<organism evidence="4 5">
    <name type="scientific">Portunus trituberculatus</name>
    <name type="common">Swimming crab</name>
    <name type="synonym">Neptunus trituberculatus</name>
    <dbReference type="NCBI Taxonomy" id="210409"/>
    <lineage>
        <taxon>Eukaryota</taxon>
        <taxon>Metazoa</taxon>
        <taxon>Ecdysozoa</taxon>
        <taxon>Arthropoda</taxon>
        <taxon>Crustacea</taxon>
        <taxon>Multicrustacea</taxon>
        <taxon>Malacostraca</taxon>
        <taxon>Eumalacostraca</taxon>
        <taxon>Eucarida</taxon>
        <taxon>Decapoda</taxon>
        <taxon>Pleocyemata</taxon>
        <taxon>Brachyura</taxon>
        <taxon>Eubrachyura</taxon>
        <taxon>Portunoidea</taxon>
        <taxon>Portunidae</taxon>
        <taxon>Portuninae</taxon>
        <taxon>Portunus</taxon>
    </lineage>
</organism>
<name>A0A5B7E2M5_PORTR</name>
<feature type="coiled-coil region" evidence="1">
    <location>
        <begin position="288"/>
        <end position="357"/>
    </location>
</feature>
<gene>
    <name evidence="4" type="primary">Crebzf</name>
    <name evidence="4" type="ORF">E2C01_021449</name>
</gene>
<keyword evidence="1" id="KW-0175">Coiled coil</keyword>
<dbReference type="GO" id="GO:0003700">
    <property type="term" value="F:DNA-binding transcription factor activity"/>
    <property type="evidence" value="ECO:0007669"/>
    <property type="project" value="InterPro"/>
</dbReference>
<evidence type="ECO:0000259" key="3">
    <source>
        <dbReference type="PROSITE" id="PS50217"/>
    </source>
</evidence>
<dbReference type="Proteomes" id="UP000324222">
    <property type="component" value="Unassembled WGS sequence"/>
</dbReference>
<dbReference type="PROSITE" id="PS50217">
    <property type="entry name" value="BZIP"/>
    <property type="match status" value="1"/>
</dbReference>
<feature type="compositionally biased region" description="Low complexity" evidence="2">
    <location>
        <begin position="240"/>
        <end position="254"/>
    </location>
</feature>
<evidence type="ECO:0000313" key="4">
    <source>
        <dbReference type="EMBL" id="MPC28251.1"/>
    </source>
</evidence>
<comment type="caution">
    <text evidence="4">The sequence shown here is derived from an EMBL/GenBank/DDBJ whole genome shotgun (WGS) entry which is preliminary data.</text>
</comment>
<proteinExistence type="predicted"/>
<protein>
    <submittedName>
        <fullName evidence="4">CREB/ATF bZIP transcription factor</fullName>
    </submittedName>
</protein>